<gene>
    <name evidence="10" type="ORF">FVW59_16420</name>
</gene>
<evidence type="ECO:0000256" key="5">
    <source>
        <dbReference type="ARBA" id="ARBA00022991"/>
    </source>
</evidence>
<dbReference type="GO" id="GO:0000719">
    <property type="term" value="P:photoreactive repair"/>
    <property type="evidence" value="ECO:0007669"/>
    <property type="project" value="TreeGrafter"/>
</dbReference>
<evidence type="ECO:0000259" key="9">
    <source>
        <dbReference type="PROSITE" id="PS51645"/>
    </source>
</evidence>
<dbReference type="Gene3D" id="1.25.40.80">
    <property type="match status" value="1"/>
</dbReference>
<reference evidence="10 11" key="1">
    <citation type="submission" date="2019-08" db="EMBL/GenBank/DDBJ databases">
        <title>Parahaliea maris sp. nov., isolated from the surface seawater.</title>
        <authorList>
            <person name="Liu Y."/>
        </authorList>
    </citation>
    <scope>NUCLEOTIDE SEQUENCE [LARGE SCALE GENOMIC DNA]</scope>
    <source>
        <strain evidence="10 11">S2-26</strain>
    </source>
</reference>
<dbReference type="RefSeq" id="WP_148065460.1">
    <property type="nucleotide sequence ID" value="NZ_VRYZ01000008.1"/>
</dbReference>
<feature type="region of interest" description="Disordered" evidence="8">
    <location>
        <begin position="153"/>
        <end position="193"/>
    </location>
</feature>
<dbReference type="Pfam" id="PF03441">
    <property type="entry name" value="FAD_binding_7"/>
    <property type="match status" value="1"/>
</dbReference>
<dbReference type="Pfam" id="PF00875">
    <property type="entry name" value="DNA_photolyase"/>
    <property type="match status" value="1"/>
</dbReference>
<keyword evidence="3 6" id="KW-0285">Flavoprotein</keyword>
<accession>A0A5C8ZPE0</accession>
<organism evidence="10 11">
    <name type="scientific">Parahaliea aestuarii</name>
    <dbReference type="NCBI Taxonomy" id="1852021"/>
    <lineage>
        <taxon>Bacteria</taxon>
        <taxon>Pseudomonadati</taxon>
        <taxon>Pseudomonadota</taxon>
        <taxon>Gammaproteobacteria</taxon>
        <taxon>Cellvibrionales</taxon>
        <taxon>Halieaceae</taxon>
        <taxon>Parahaliea</taxon>
    </lineage>
</organism>
<evidence type="ECO:0000313" key="10">
    <source>
        <dbReference type="EMBL" id="TXS89602.1"/>
    </source>
</evidence>
<evidence type="ECO:0000256" key="6">
    <source>
        <dbReference type="PIRSR" id="PIRSR602081-1"/>
    </source>
</evidence>
<dbReference type="NCBIfam" id="TIGR02765">
    <property type="entry name" value="crypto_DASH"/>
    <property type="match status" value="1"/>
</dbReference>
<dbReference type="GO" id="GO:0071949">
    <property type="term" value="F:FAD binding"/>
    <property type="evidence" value="ECO:0007669"/>
    <property type="project" value="TreeGrafter"/>
</dbReference>
<feature type="binding site" evidence="6">
    <location>
        <position position="215"/>
    </location>
    <ligand>
        <name>FAD</name>
        <dbReference type="ChEBI" id="CHEBI:57692"/>
    </ligand>
</feature>
<feature type="binding site" evidence="6">
    <location>
        <begin position="365"/>
        <end position="367"/>
    </location>
    <ligand>
        <name>FAD</name>
        <dbReference type="ChEBI" id="CHEBI:57692"/>
    </ligand>
</feature>
<keyword evidence="4 6" id="KW-0274">FAD</keyword>
<comment type="similarity">
    <text evidence="1 7">Belongs to the DNA photolyase class-1 family.</text>
</comment>
<dbReference type="OrthoDB" id="9772484at2"/>
<evidence type="ECO:0000256" key="4">
    <source>
        <dbReference type="ARBA" id="ARBA00022827"/>
    </source>
</evidence>
<keyword evidence="5 7" id="KW-0157">Chromophore</keyword>
<dbReference type="Gene3D" id="3.40.50.620">
    <property type="entry name" value="HUPs"/>
    <property type="match status" value="1"/>
</dbReference>
<feature type="binding site" evidence="6">
    <location>
        <begin position="228"/>
        <end position="232"/>
    </location>
    <ligand>
        <name>FAD</name>
        <dbReference type="ChEBI" id="CHEBI:57692"/>
    </ligand>
</feature>
<dbReference type="Gene3D" id="1.10.579.10">
    <property type="entry name" value="DNA Cyclobutane Dipyrimidine Photolyase, subunit A, domain 3"/>
    <property type="match status" value="1"/>
</dbReference>
<protein>
    <recommendedName>
        <fullName evidence="2 7">Cryptochrome DASH</fullName>
    </recommendedName>
</protein>
<evidence type="ECO:0000256" key="1">
    <source>
        <dbReference type="ARBA" id="ARBA00005862"/>
    </source>
</evidence>
<dbReference type="InterPro" id="IPR036134">
    <property type="entry name" value="Crypto/Photolyase_FAD-like_sf"/>
</dbReference>
<dbReference type="SUPFAM" id="SSF48173">
    <property type="entry name" value="Cryptochrome/photolyase FAD-binding domain"/>
    <property type="match status" value="1"/>
</dbReference>
<dbReference type="SUPFAM" id="SSF52425">
    <property type="entry name" value="Cryptochrome/photolyase, N-terminal domain"/>
    <property type="match status" value="1"/>
</dbReference>
<feature type="domain" description="Photolyase/cryptochrome alpha/beta" evidence="9">
    <location>
        <begin position="1"/>
        <end position="128"/>
    </location>
</feature>
<dbReference type="GO" id="GO:0003913">
    <property type="term" value="F:DNA photolyase activity"/>
    <property type="evidence" value="ECO:0007669"/>
    <property type="project" value="InterPro"/>
</dbReference>
<dbReference type="PANTHER" id="PTHR11455:SF22">
    <property type="entry name" value="CRYPTOCHROME DASH"/>
    <property type="match status" value="1"/>
</dbReference>
<feature type="compositionally biased region" description="Polar residues" evidence="8">
    <location>
        <begin position="172"/>
        <end position="183"/>
    </location>
</feature>
<comment type="cofactor">
    <cofactor evidence="6 7">
        <name>FAD</name>
        <dbReference type="ChEBI" id="CHEBI:57692"/>
    </cofactor>
    <text evidence="6 7">Binds 1 FAD per subunit.</text>
</comment>
<dbReference type="EMBL" id="VRYZ01000008">
    <property type="protein sequence ID" value="TXS89602.1"/>
    <property type="molecule type" value="Genomic_DNA"/>
</dbReference>
<comment type="cofactor">
    <cofactor evidence="7">
        <name>(6R)-5,10-methylene-5,6,7,8-tetrahydrofolate</name>
        <dbReference type="ChEBI" id="CHEBI:15636"/>
    </cofactor>
    <text evidence="7">Binds 1 5,10-methenyltetrahydrofolate (MTHF) per subunit.</text>
</comment>
<evidence type="ECO:0000256" key="8">
    <source>
        <dbReference type="SAM" id="MobiDB-lite"/>
    </source>
</evidence>
<dbReference type="InterPro" id="IPR006050">
    <property type="entry name" value="DNA_photolyase_N"/>
</dbReference>
<dbReference type="InterPro" id="IPR005101">
    <property type="entry name" value="Cryptochr/Photolyase_FAD-bd"/>
</dbReference>
<dbReference type="PRINTS" id="PR00147">
    <property type="entry name" value="DNAPHOTLYASE"/>
</dbReference>
<evidence type="ECO:0000313" key="11">
    <source>
        <dbReference type="Proteomes" id="UP000321933"/>
    </source>
</evidence>
<evidence type="ECO:0000256" key="2">
    <source>
        <dbReference type="ARBA" id="ARBA00017881"/>
    </source>
</evidence>
<evidence type="ECO:0000256" key="3">
    <source>
        <dbReference type="ARBA" id="ARBA00022630"/>
    </source>
</evidence>
<dbReference type="InterPro" id="IPR014729">
    <property type="entry name" value="Rossmann-like_a/b/a_fold"/>
</dbReference>
<sequence>MTELYWFRNDLRVEDNPGLAAHAVATRLLCVYFWPRPPPWCNLTGVGAQRARFLRESVAALQAALRERGQELMVLQGTPERWLPELVERFSVRRVGVARAPGEYERRAVEQVALRLAVPLLVHAGNTLFSAAKLPWQGGQLPSQYTPFRKQVEHLNPEPPSGESHLPPKPESLNTRKIAQSPTRPHPAFIARGGSGVGRERLNAWMLRERAVDNYTATRNDLEGLFSSSAVSPWLATGSLSIRRIAWLLRSYERDHGASESTQHLYREFLWREFFHWRAYQDGPALYRASGRGRRRHLRTFEPRNFARWCAGATDYPLVNALMHQLVATGWMSNRGRQIAASCLVNELNMDWRYGAAFFEKHLIDYDVASNYGNWQYIAGVGADPRGGRHFNLEKQAALYDPEGDFVRRWSGECATQPEFIVDAADWPIA</sequence>
<keyword evidence="11" id="KW-1185">Reference proteome</keyword>
<dbReference type="InterPro" id="IPR014133">
    <property type="entry name" value="Cry_DASH"/>
</dbReference>
<dbReference type="InterPro" id="IPR036155">
    <property type="entry name" value="Crypto/Photolyase_N_sf"/>
</dbReference>
<evidence type="ECO:0000256" key="7">
    <source>
        <dbReference type="RuleBase" id="RU367151"/>
    </source>
</evidence>
<dbReference type="GO" id="GO:0003677">
    <property type="term" value="F:DNA binding"/>
    <property type="evidence" value="ECO:0007669"/>
    <property type="project" value="TreeGrafter"/>
</dbReference>
<dbReference type="PANTHER" id="PTHR11455">
    <property type="entry name" value="CRYPTOCHROME"/>
    <property type="match status" value="1"/>
</dbReference>
<name>A0A5C8ZPE0_9GAMM</name>
<dbReference type="PROSITE" id="PS51645">
    <property type="entry name" value="PHR_CRY_ALPHA_BETA"/>
    <property type="match status" value="1"/>
</dbReference>
<dbReference type="InterPro" id="IPR002081">
    <property type="entry name" value="Cryptochrome/DNA_photolyase_1"/>
</dbReference>
<comment type="function">
    <text evidence="7">May have a photoreceptor function.</text>
</comment>
<dbReference type="Proteomes" id="UP000321933">
    <property type="component" value="Unassembled WGS sequence"/>
</dbReference>
<comment type="caution">
    <text evidence="10">The sequence shown here is derived from an EMBL/GenBank/DDBJ whole genome shotgun (WGS) entry which is preliminary data.</text>
</comment>
<proteinExistence type="inferred from homology"/>
<dbReference type="AlphaFoldDB" id="A0A5C8ZPE0"/>